<dbReference type="EMBL" id="SCEB01215089">
    <property type="protein sequence ID" value="RXM31360.1"/>
    <property type="molecule type" value="Genomic_DNA"/>
</dbReference>
<evidence type="ECO:0000256" key="5">
    <source>
        <dbReference type="SAM" id="Phobius"/>
    </source>
</evidence>
<dbReference type="GO" id="GO:0060271">
    <property type="term" value="P:cilium assembly"/>
    <property type="evidence" value="ECO:0007669"/>
    <property type="project" value="TreeGrafter"/>
</dbReference>
<keyword evidence="9" id="KW-1185">Reference proteome</keyword>
<comment type="caution">
    <text evidence="8">The sequence shown here is derived from an EMBL/GenBank/DDBJ whole genome shotgun (WGS) entry which is preliminary data.</text>
</comment>
<name>A0A444U883_ACIRT</name>
<sequence length="426" mass="48876">MNNLEEDLTCSVCYSLFDDPRVLPCSHTFCKGCLENVLHVSVNFSIWRPLRIPLKCPNCRNIVELPPTGIDSLPVNVSLRAIVEKYQRNDQPKSALCLEHQGQPLNVYCLRDRQLICGLCLTVGQHQGHPIDDLHTAYIKERETPGKLVEQLTDKRWAEVCLLVERLEEQKVKCENTIKHDKEAVVQYFEKIHQILESKKQAFLAVLEEASAEVLSEYDPVIEKLKDIREEQLDLISYSTAVEEEESPLVFLEKIHTFRGRVAALTKSCLPNVVPLEIYPRAEDFLKQTWSGITIGKLDKVPIPNINCCSVWCTRRIVDKNLNRLWGSFINLWNPFVLLIFFLLLSLFSFEVLFSEDFFVIQFNNFSVLPQINLMVKSCVYETTAAAVYPVQEGAVYLCSLTVDFLIYLEETVKLHIASICKIFSN</sequence>
<dbReference type="Pfam" id="PF00643">
    <property type="entry name" value="zf-B_box"/>
    <property type="match status" value="1"/>
</dbReference>
<dbReference type="CDD" id="cd16763">
    <property type="entry name" value="RING-HC_TRIM59_C-V"/>
    <property type="match status" value="1"/>
</dbReference>
<dbReference type="Gene3D" id="3.30.160.60">
    <property type="entry name" value="Classic Zinc Finger"/>
    <property type="match status" value="1"/>
</dbReference>
<keyword evidence="1" id="KW-0479">Metal-binding</keyword>
<protein>
    <recommendedName>
        <fullName evidence="10">Tripartite motif-containing protein 59</fullName>
    </recommendedName>
</protein>
<evidence type="ECO:0000259" key="6">
    <source>
        <dbReference type="PROSITE" id="PS50089"/>
    </source>
</evidence>
<dbReference type="PANTHER" id="PTHR24098:SF14">
    <property type="entry name" value="TRIPARTITE MOTIF-CONTAINING PROTEIN 59"/>
    <property type="match status" value="1"/>
</dbReference>
<evidence type="ECO:0000313" key="9">
    <source>
        <dbReference type="Proteomes" id="UP000289886"/>
    </source>
</evidence>
<keyword evidence="5" id="KW-1133">Transmembrane helix</keyword>
<accession>A0A444U883</accession>
<proteinExistence type="predicted"/>
<dbReference type="PANTHER" id="PTHR24098">
    <property type="entry name" value="OUTER SEGMENT 5"/>
    <property type="match status" value="1"/>
</dbReference>
<dbReference type="InterPro" id="IPR017907">
    <property type="entry name" value="Znf_RING_CS"/>
</dbReference>
<organism evidence="8 9">
    <name type="scientific">Acipenser ruthenus</name>
    <name type="common">Sterlet sturgeon</name>
    <dbReference type="NCBI Taxonomy" id="7906"/>
    <lineage>
        <taxon>Eukaryota</taxon>
        <taxon>Metazoa</taxon>
        <taxon>Chordata</taxon>
        <taxon>Craniata</taxon>
        <taxon>Vertebrata</taxon>
        <taxon>Euteleostomi</taxon>
        <taxon>Actinopterygii</taxon>
        <taxon>Chondrostei</taxon>
        <taxon>Acipenseriformes</taxon>
        <taxon>Acipenseridae</taxon>
        <taxon>Acipenser</taxon>
    </lineage>
</organism>
<feature type="domain" description="B box-type" evidence="7">
    <location>
        <begin position="92"/>
        <end position="134"/>
    </location>
</feature>
<evidence type="ECO:0000256" key="3">
    <source>
        <dbReference type="ARBA" id="ARBA00022833"/>
    </source>
</evidence>
<reference evidence="8 9" key="1">
    <citation type="submission" date="2019-01" db="EMBL/GenBank/DDBJ databases">
        <title>Draft Genome and Complete Hox-Cluster Characterization of the Sterlet Sturgeon (Acipenser ruthenus).</title>
        <authorList>
            <person name="Wei Q."/>
        </authorList>
    </citation>
    <scope>NUCLEOTIDE SEQUENCE [LARGE SCALE GENOMIC DNA]</scope>
    <source>
        <strain evidence="8">WHYD16114868_AA</strain>
        <tissue evidence="8">Blood</tissue>
    </source>
</reference>
<keyword evidence="5" id="KW-0812">Transmembrane</keyword>
<dbReference type="OrthoDB" id="6105938at2759"/>
<keyword evidence="2 4" id="KW-0863">Zinc-finger</keyword>
<evidence type="ECO:0008006" key="10">
    <source>
        <dbReference type="Google" id="ProtNLM"/>
    </source>
</evidence>
<dbReference type="Proteomes" id="UP000289886">
    <property type="component" value="Unassembled WGS sequence"/>
</dbReference>
<dbReference type="FunFam" id="3.30.40.10:FF:000297">
    <property type="entry name" value="tripartite motif-containing protein 59"/>
    <property type="match status" value="1"/>
</dbReference>
<dbReference type="SMART" id="SM00336">
    <property type="entry name" value="BBOX"/>
    <property type="match status" value="1"/>
</dbReference>
<dbReference type="SUPFAM" id="SSF57845">
    <property type="entry name" value="B-box zinc-binding domain"/>
    <property type="match status" value="1"/>
</dbReference>
<dbReference type="GO" id="GO:0030992">
    <property type="term" value="C:intraciliary transport particle B"/>
    <property type="evidence" value="ECO:0007669"/>
    <property type="project" value="TreeGrafter"/>
</dbReference>
<dbReference type="InterPro" id="IPR013083">
    <property type="entry name" value="Znf_RING/FYVE/PHD"/>
</dbReference>
<evidence type="ECO:0000259" key="7">
    <source>
        <dbReference type="PROSITE" id="PS50119"/>
    </source>
</evidence>
<dbReference type="Pfam" id="PF13445">
    <property type="entry name" value="zf-RING_UBOX"/>
    <property type="match status" value="1"/>
</dbReference>
<feature type="transmembrane region" description="Helical" evidence="5">
    <location>
        <begin position="332"/>
        <end position="354"/>
    </location>
</feature>
<feature type="domain" description="RING-type" evidence="6">
    <location>
        <begin position="10"/>
        <end position="60"/>
    </location>
</feature>
<evidence type="ECO:0000256" key="4">
    <source>
        <dbReference type="PROSITE-ProRule" id="PRU00024"/>
    </source>
</evidence>
<evidence type="ECO:0000256" key="2">
    <source>
        <dbReference type="ARBA" id="ARBA00022771"/>
    </source>
</evidence>
<dbReference type="PROSITE" id="PS00518">
    <property type="entry name" value="ZF_RING_1"/>
    <property type="match status" value="1"/>
</dbReference>
<dbReference type="PROSITE" id="PS50089">
    <property type="entry name" value="ZF_RING_2"/>
    <property type="match status" value="1"/>
</dbReference>
<dbReference type="InterPro" id="IPR027370">
    <property type="entry name" value="Znf-RING_euk"/>
</dbReference>
<evidence type="ECO:0000256" key="1">
    <source>
        <dbReference type="ARBA" id="ARBA00022723"/>
    </source>
</evidence>
<evidence type="ECO:0000313" key="8">
    <source>
        <dbReference type="EMBL" id="RXM31360.1"/>
    </source>
</evidence>
<dbReference type="CDD" id="cd19790">
    <property type="entry name" value="Bbox2_TRIM59_C-XI"/>
    <property type="match status" value="1"/>
</dbReference>
<dbReference type="Gene3D" id="3.30.40.10">
    <property type="entry name" value="Zinc/RING finger domain, C3HC4 (zinc finger)"/>
    <property type="match status" value="1"/>
</dbReference>
<dbReference type="PROSITE" id="PS50119">
    <property type="entry name" value="ZF_BBOX"/>
    <property type="match status" value="1"/>
</dbReference>
<dbReference type="GO" id="GO:0005929">
    <property type="term" value="C:cilium"/>
    <property type="evidence" value="ECO:0007669"/>
    <property type="project" value="TreeGrafter"/>
</dbReference>
<keyword evidence="3" id="KW-0862">Zinc</keyword>
<dbReference type="InterPro" id="IPR001841">
    <property type="entry name" value="Znf_RING"/>
</dbReference>
<dbReference type="InterPro" id="IPR000315">
    <property type="entry name" value="Znf_B-box"/>
</dbReference>
<dbReference type="GO" id="GO:0008270">
    <property type="term" value="F:zinc ion binding"/>
    <property type="evidence" value="ECO:0007669"/>
    <property type="project" value="UniProtKB-KW"/>
</dbReference>
<dbReference type="AlphaFoldDB" id="A0A444U883"/>
<dbReference type="SUPFAM" id="SSF57850">
    <property type="entry name" value="RING/U-box"/>
    <property type="match status" value="1"/>
</dbReference>
<keyword evidence="5" id="KW-0472">Membrane</keyword>
<dbReference type="SMART" id="SM00184">
    <property type="entry name" value="RING"/>
    <property type="match status" value="1"/>
</dbReference>
<gene>
    <name evidence="8" type="ORF">EOD39_7083</name>
</gene>